<dbReference type="GO" id="GO:0003700">
    <property type="term" value="F:DNA-binding transcription factor activity"/>
    <property type="evidence" value="ECO:0007669"/>
    <property type="project" value="TreeGrafter"/>
</dbReference>
<evidence type="ECO:0000256" key="4">
    <source>
        <dbReference type="PROSITE-ProRule" id="PRU00335"/>
    </source>
</evidence>
<keyword evidence="3" id="KW-0804">Transcription</keyword>
<dbReference type="InterPro" id="IPR023772">
    <property type="entry name" value="DNA-bd_HTH_TetR-type_CS"/>
</dbReference>
<dbReference type="InterPro" id="IPR036271">
    <property type="entry name" value="Tet_transcr_reg_TetR-rel_C_sf"/>
</dbReference>
<dbReference type="FunFam" id="1.10.10.60:FF:000141">
    <property type="entry name" value="TetR family transcriptional regulator"/>
    <property type="match status" value="1"/>
</dbReference>
<evidence type="ECO:0000256" key="2">
    <source>
        <dbReference type="ARBA" id="ARBA00023125"/>
    </source>
</evidence>
<dbReference type="OrthoDB" id="5431414at2"/>
<dbReference type="Pfam" id="PF00440">
    <property type="entry name" value="TetR_N"/>
    <property type="match status" value="1"/>
</dbReference>
<dbReference type="SUPFAM" id="SSF48498">
    <property type="entry name" value="Tetracyclin repressor-like, C-terminal domain"/>
    <property type="match status" value="1"/>
</dbReference>
<dbReference type="SUPFAM" id="SSF46689">
    <property type="entry name" value="Homeodomain-like"/>
    <property type="match status" value="1"/>
</dbReference>
<dbReference type="InterPro" id="IPR001647">
    <property type="entry name" value="HTH_TetR"/>
</dbReference>
<dbReference type="PROSITE" id="PS01081">
    <property type="entry name" value="HTH_TETR_1"/>
    <property type="match status" value="1"/>
</dbReference>
<accession>A0A1H0NEW7</accession>
<name>A0A1H0NEW7_9BACT</name>
<evidence type="ECO:0000313" key="6">
    <source>
        <dbReference type="EMBL" id="SDO91292.1"/>
    </source>
</evidence>
<dbReference type="InterPro" id="IPR050109">
    <property type="entry name" value="HTH-type_TetR-like_transc_reg"/>
</dbReference>
<evidence type="ECO:0000256" key="3">
    <source>
        <dbReference type="ARBA" id="ARBA00023163"/>
    </source>
</evidence>
<dbReference type="PANTHER" id="PTHR30055:SF226">
    <property type="entry name" value="HTH-TYPE TRANSCRIPTIONAL REGULATOR PKSA"/>
    <property type="match status" value="1"/>
</dbReference>
<organism evidence="6 7">
    <name type="scientific">Desulforhopalus singaporensis</name>
    <dbReference type="NCBI Taxonomy" id="91360"/>
    <lineage>
        <taxon>Bacteria</taxon>
        <taxon>Pseudomonadati</taxon>
        <taxon>Thermodesulfobacteriota</taxon>
        <taxon>Desulfobulbia</taxon>
        <taxon>Desulfobulbales</taxon>
        <taxon>Desulfocapsaceae</taxon>
        <taxon>Desulforhopalus</taxon>
    </lineage>
</organism>
<keyword evidence="2 4" id="KW-0238">DNA-binding</keyword>
<feature type="domain" description="HTH tetR-type" evidence="5">
    <location>
        <begin position="9"/>
        <end position="69"/>
    </location>
</feature>
<evidence type="ECO:0000313" key="7">
    <source>
        <dbReference type="Proteomes" id="UP000199073"/>
    </source>
</evidence>
<dbReference type="AlphaFoldDB" id="A0A1H0NEW7"/>
<dbReference type="Pfam" id="PF17938">
    <property type="entry name" value="TetR_C_29"/>
    <property type="match status" value="1"/>
</dbReference>
<dbReference type="InterPro" id="IPR009057">
    <property type="entry name" value="Homeodomain-like_sf"/>
</dbReference>
<dbReference type="STRING" id="91360.SAMN05660330_01372"/>
<evidence type="ECO:0000259" key="5">
    <source>
        <dbReference type="PROSITE" id="PS50977"/>
    </source>
</evidence>
<gene>
    <name evidence="6" type="ORF">SAMN05660330_01372</name>
</gene>
<keyword evidence="7" id="KW-1185">Reference proteome</keyword>
<dbReference type="RefSeq" id="WP_092221149.1">
    <property type="nucleotide sequence ID" value="NZ_FNJI01000007.1"/>
</dbReference>
<evidence type="ECO:0000256" key="1">
    <source>
        <dbReference type="ARBA" id="ARBA00023015"/>
    </source>
</evidence>
<reference evidence="6 7" key="1">
    <citation type="submission" date="2016-10" db="EMBL/GenBank/DDBJ databases">
        <authorList>
            <person name="de Groot N.N."/>
        </authorList>
    </citation>
    <scope>NUCLEOTIDE SEQUENCE [LARGE SCALE GENOMIC DNA]</scope>
    <source>
        <strain evidence="6 7">DSM 12130</strain>
    </source>
</reference>
<dbReference type="PANTHER" id="PTHR30055">
    <property type="entry name" value="HTH-TYPE TRANSCRIPTIONAL REGULATOR RUTR"/>
    <property type="match status" value="1"/>
</dbReference>
<dbReference type="Gene3D" id="1.10.357.10">
    <property type="entry name" value="Tetracycline Repressor, domain 2"/>
    <property type="match status" value="1"/>
</dbReference>
<dbReference type="InterPro" id="IPR041474">
    <property type="entry name" value="NicS_C"/>
</dbReference>
<dbReference type="EMBL" id="FNJI01000007">
    <property type="protein sequence ID" value="SDO91292.1"/>
    <property type="molecule type" value="Genomic_DNA"/>
</dbReference>
<dbReference type="PRINTS" id="PR00455">
    <property type="entry name" value="HTHTETR"/>
</dbReference>
<dbReference type="PROSITE" id="PS50977">
    <property type="entry name" value="HTH_TETR_2"/>
    <property type="match status" value="1"/>
</dbReference>
<sequence>MSVREKKKKKNKNAILQAAISLFRKNGYENTSIEQIARAAGVGKGTFYSYFQNKKDIVKGFYDDELELVHNELLGRANRDTPILEQMVTIYMAEFRQVTRNPEFGRLFMRESVFPDKQNPAGNAGLENNFFSMLFPILERAQQRGELRRDIEILHITEHFHSLFVMVVSSWYTGRLPIDGVEQAMTSLFTQLLEGLCPPPFTLTKLEKNNG</sequence>
<proteinExistence type="predicted"/>
<protein>
    <submittedName>
        <fullName evidence="6">Transcriptional regulator, TetR family</fullName>
    </submittedName>
</protein>
<dbReference type="Proteomes" id="UP000199073">
    <property type="component" value="Unassembled WGS sequence"/>
</dbReference>
<feature type="DNA-binding region" description="H-T-H motif" evidence="4">
    <location>
        <begin position="32"/>
        <end position="51"/>
    </location>
</feature>
<keyword evidence="1" id="KW-0805">Transcription regulation</keyword>
<dbReference type="GO" id="GO:0000976">
    <property type="term" value="F:transcription cis-regulatory region binding"/>
    <property type="evidence" value="ECO:0007669"/>
    <property type="project" value="TreeGrafter"/>
</dbReference>